<dbReference type="AlphaFoldDB" id="A0AAD4LLN0"/>
<sequence length="211" mass="22885">MHRCVVRAGLVFILRASARVCSRKCDRDLGGVAARQSMLSTGCIGCAWPRAANYTTVDHVSSSSPSLGDPSDGSPPPPPPASSAAVRLHAPLPHVVYSFVHEGHLYDYHLATPTHWHTPGYHQARPAMNTLCCVVGGALDDEAKVCHAVDSVPERTGIRVIMSHTLNFEDTVTSRYSLSILGSMYCDARTIRSIDGNSKRLRMRAVAHCPR</sequence>
<evidence type="ECO:0000256" key="1">
    <source>
        <dbReference type="SAM" id="MobiDB-lite"/>
    </source>
</evidence>
<organism evidence="3 4">
    <name type="scientific">Lactarius akahatsu</name>
    <dbReference type="NCBI Taxonomy" id="416441"/>
    <lineage>
        <taxon>Eukaryota</taxon>
        <taxon>Fungi</taxon>
        <taxon>Dikarya</taxon>
        <taxon>Basidiomycota</taxon>
        <taxon>Agaricomycotina</taxon>
        <taxon>Agaricomycetes</taxon>
        <taxon>Russulales</taxon>
        <taxon>Russulaceae</taxon>
        <taxon>Lactarius</taxon>
    </lineage>
</organism>
<keyword evidence="4" id="KW-1185">Reference proteome</keyword>
<evidence type="ECO:0000256" key="2">
    <source>
        <dbReference type="SAM" id="SignalP"/>
    </source>
</evidence>
<proteinExistence type="predicted"/>
<dbReference type="Proteomes" id="UP001201163">
    <property type="component" value="Unassembled WGS sequence"/>
</dbReference>
<name>A0AAD4LLN0_9AGAM</name>
<feature type="compositionally biased region" description="Low complexity" evidence="1">
    <location>
        <begin position="61"/>
        <end position="72"/>
    </location>
</feature>
<feature type="chain" id="PRO_5041948718" evidence="2">
    <location>
        <begin position="19"/>
        <end position="211"/>
    </location>
</feature>
<keyword evidence="2" id="KW-0732">Signal</keyword>
<protein>
    <submittedName>
        <fullName evidence="3">Uncharacterized protein</fullName>
    </submittedName>
</protein>
<accession>A0AAD4LLN0</accession>
<dbReference type="EMBL" id="JAKELL010000013">
    <property type="protein sequence ID" value="KAH8994986.1"/>
    <property type="molecule type" value="Genomic_DNA"/>
</dbReference>
<gene>
    <name evidence="3" type="ORF">EDB92DRAFT_251967</name>
</gene>
<reference evidence="3" key="1">
    <citation type="submission" date="2022-01" db="EMBL/GenBank/DDBJ databases">
        <title>Comparative genomics reveals a dynamic genome evolution in the ectomycorrhizal milk-cap (Lactarius) mushrooms.</title>
        <authorList>
            <consortium name="DOE Joint Genome Institute"/>
            <person name="Lebreton A."/>
            <person name="Tang N."/>
            <person name="Kuo A."/>
            <person name="LaButti K."/>
            <person name="Drula E."/>
            <person name="Barry K."/>
            <person name="Clum A."/>
            <person name="Lipzen A."/>
            <person name="Mousain D."/>
            <person name="Ng V."/>
            <person name="Wang R."/>
            <person name="Wang X."/>
            <person name="Dai Y."/>
            <person name="Henrissat B."/>
            <person name="Grigoriev I.V."/>
            <person name="Guerin-Laguette A."/>
            <person name="Yu F."/>
            <person name="Martin F.M."/>
        </authorList>
    </citation>
    <scope>NUCLEOTIDE SEQUENCE</scope>
    <source>
        <strain evidence="3">QP</strain>
    </source>
</reference>
<comment type="caution">
    <text evidence="3">The sequence shown here is derived from an EMBL/GenBank/DDBJ whole genome shotgun (WGS) entry which is preliminary data.</text>
</comment>
<feature type="region of interest" description="Disordered" evidence="1">
    <location>
        <begin position="59"/>
        <end position="84"/>
    </location>
</feature>
<feature type="signal peptide" evidence="2">
    <location>
        <begin position="1"/>
        <end position="18"/>
    </location>
</feature>
<evidence type="ECO:0000313" key="4">
    <source>
        <dbReference type="Proteomes" id="UP001201163"/>
    </source>
</evidence>
<evidence type="ECO:0000313" key="3">
    <source>
        <dbReference type="EMBL" id="KAH8994986.1"/>
    </source>
</evidence>